<dbReference type="CDD" id="cd02966">
    <property type="entry name" value="TlpA_like_family"/>
    <property type="match status" value="1"/>
</dbReference>
<evidence type="ECO:0000259" key="2">
    <source>
        <dbReference type="PROSITE" id="PS51352"/>
    </source>
</evidence>
<dbReference type="InterPro" id="IPR036249">
    <property type="entry name" value="Thioredoxin-like_sf"/>
</dbReference>
<dbReference type="InterPro" id="IPR012336">
    <property type="entry name" value="Thioredoxin-like_fold"/>
</dbReference>
<protein>
    <submittedName>
        <fullName evidence="3">TlpA disulfide reductase family protein</fullName>
    </submittedName>
</protein>
<feature type="domain" description="Thioredoxin" evidence="2">
    <location>
        <begin position="305"/>
        <end position="444"/>
    </location>
</feature>
<dbReference type="PANTHER" id="PTHR42852">
    <property type="entry name" value="THIOL:DISULFIDE INTERCHANGE PROTEIN DSBE"/>
    <property type="match status" value="1"/>
</dbReference>
<dbReference type="EMBL" id="JBAWKB010000001">
    <property type="protein sequence ID" value="MFH6770468.1"/>
    <property type="molecule type" value="Genomic_DNA"/>
</dbReference>
<sequence>MLNKFIVYVLLLPGMLLAQHTIKGTFTPPKDYKVVLLYKVTPSLSNYITNTKVDKDGHFQFSLDSTATTGIYRIVYAVPQEDYNFDVIYNGKEDIELAFNAETGVEFLKSKENKLLTSYTNSMSLVTQSISNYYREQRQDTTAIMSIFKTQRETQAQYEKAAEGMIALHFIKANKPYIPKKYQNVSTYVNNLKTHYYDHVDFKDRILQSSSFLEERMLNYVFGMRADGLDEVLNYEKNIDKFCAAMKDDLPIKAKRILLVDLWEQFKDLGQDKVANYIAETYLMDIAVKLNDQQLIHDLLMLINTGIGEIAPDFPIEMTQNGKTVIKKLSELKGAEEYVVLFWSSTCSHCLYEVPKFYKYIETKPNVKVVAVGLEDGRDNWEKVKQKFPDFIHVYGAGHWDNEIGNNYGVTATPTYFILDKDKHIINKPKTLDELEEFLDTQGQVSE</sequence>
<dbReference type="Gene3D" id="3.40.30.10">
    <property type="entry name" value="Glutaredoxin"/>
    <property type="match status" value="1"/>
</dbReference>
<proteinExistence type="predicted"/>
<reference evidence="3 4" key="1">
    <citation type="submission" date="2024-02" db="EMBL/GenBank/DDBJ databases">
        <title>A Gaetbulibacter species isolated from tidal flats and genomic insights of their niches.</title>
        <authorList>
            <person name="Ye Y."/>
        </authorList>
    </citation>
    <scope>NUCLEOTIDE SEQUENCE [LARGE SCALE GENOMIC DNA]</scope>
    <source>
        <strain evidence="3 4">KYW382</strain>
    </source>
</reference>
<name>A0ABW7MVR0_9FLAO</name>
<feature type="chain" id="PRO_5045930917" evidence="1">
    <location>
        <begin position="19"/>
        <end position="447"/>
    </location>
</feature>
<dbReference type="Proteomes" id="UP001610100">
    <property type="component" value="Unassembled WGS sequence"/>
</dbReference>
<dbReference type="PROSITE" id="PS51352">
    <property type="entry name" value="THIOREDOXIN_2"/>
    <property type="match status" value="1"/>
</dbReference>
<comment type="caution">
    <text evidence="3">The sequence shown here is derived from an EMBL/GenBank/DDBJ whole genome shotgun (WGS) entry which is preliminary data.</text>
</comment>
<evidence type="ECO:0000313" key="3">
    <source>
        <dbReference type="EMBL" id="MFH6770468.1"/>
    </source>
</evidence>
<dbReference type="RefSeq" id="WP_344738684.1">
    <property type="nucleotide sequence ID" value="NZ_BAABAY010000001.1"/>
</dbReference>
<dbReference type="SUPFAM" id="SSF52833">
    <property type="entry name" value="Thioredoxin-like"/>
    <property type="match status" value="1"/>
</dbReference>
<feature type="signal peptide" evidence="1">
    <location>
        <begin position="1"/>
        <end position="18"/>
    </location>
</feature>
<dbReference type="Pfam" id="PF13905">
    <property type="entry name" value="Thioredoxin_8"/>
    <property type="match status" value="1"/>
</dbReference>
<keyword evidence="4" id="KW-1185">Reference proteome</keyword>
<accession>A0ABW7MVR0</accession>
<dbReference type="PANTHER" id="PTHR42852:SF13">
    <property type="entry name" value="PROTEIN DIPZ"/>
    <property type="match status" value="1"/>
</dbReference>
<gene>
    <name evidence="3" type="ORF">V8G58_00880</name>
</gene>
<organism evidence="3 4">
    <name type="scientific">Gaetbulibacter aestuarii</name>
    <dbReference type="NCBI Taxonomy" id="1502358"/>
    <lineage>
        <taxon>Bacteria</taxon>
        <taxon>Pseudomonadati</taxon>
        <taxon>Bacteroidota</taxon>
        <taxon>Flavobacteriia</taxon>
        <taxon>Flavobacteriales</taxon>
        <taxon>Flavobacteriaceae</taxon>
        <taxon>Gaetbulibacter</taxon>
    </lineage>
</organism>
<dbReference type="InterPro" id="IPR050553">
    <property type="entry name" value="Thioredoxin_ResA/DsbE_sf"/>
</dbReference>
<dbReference type="InterPro" id="IPR013766">
    <property type="entry name" value="Thioredoxin_domain"/>
</dbReference>
<evidence type="ECO:0000256" key="1">
    <source>
        <dbReference type="SAM" id="SignalP"/>
    </source>
</evidence>
<keyword evidence="1" id="KW-0732">Signal</keyword>
<evidence type="ECO:0000313" key="4">
    <source>
        <dbReference type="Proteomes" id="UP001610100"/>
    </source>
</evidence>